<name>A0ABD4TMM2_9EURY</name>
<comment type="caution">
    <text evidence="4">The sequence shown here is derived from an EMBL/GenBank/DDBJ whole genome shotgun (WGS) entry which is preliminary data.</text>
</comment>
<proteinExistence type="predicted"/>
<dbReference type="AlphaFoldDB" id="A0ABD4TMM2"/>
<dbReference type="Gene3D" id="2.120.10.30">
    <property type="entry name" value="TolB, C-terminal domain"/>
    <property type="match status" value="4"/>
</dbReference>
<dbReference type="InterPro" id="IPR002105">
    <property type="entry name" value="Dockerin_1_rpt"/>
</dbReference>
<dbReference type="PROSITE" id="PS50093">
    <property type="entry name" value="PKD"/>
    <property type="match status" value="1"/>
</dbReference>
<evidence type="ECO:0000256" key="1">
    <source>
        <dbReference type="ARBA" id="ARBA00022737"/>
    </source>
</evidence>
<feature type="domain" description="Dockerin" evidence="3">
    <location>
        <begin position="1018"/>
        <end position="1080"/>
    </location>
</feature>
<organism evidence="4 5">
    <name type="scientific">Methanocalculus taiwanensis</name>
    <dbReference type="NCBI Taxonomy" id="106207"/>
    <lineage>
        <taxon>Archaea</taxon>
        <taxon>Methanobacteriati</taxon>
        <taxon>Methanobacteriota</taxon>
        <taxon>Stenosarchaea group</taxon>
        <taxon>Methanomicrobia</taxon>
        <taxon>Methanomicrobiales</taxon>
        <taxon>Methanocalculaceae</taxon>
        <taxon>Methanocalculus</taxon>
    </lineage>
</organism>
<dbReference type="InterPro" id="IPR022409">
    <property type="entry name" value="PKD/Chitinase_dom"/>
</dbReference>
<feature type="domain" description="PKD" evidence="2">
    <location>
        <begin position="937"/>
        <end position="1007"/>
    </location>
</feature>
<gene>
    <name evidence="4" type="ORF">FTO68_08895</name>
</gene>
<dbReference type="InterPro" id="IPR050952">
    <property type="entry name" value="TRIM-NHL_E3_ligases"/>
</dbReference>
<dbReference type="Gene3D" id="2.60.40.10">
    <property type="entry name" value="Immunoglobulins"/>
    <property type="match status" value="1"/>
</dbReference>
<dbReference type="PANTHER" id="PTHR24104">
    <property type="entry name" value="E3 UBIQUITIN-PROTEIN LIGASE NHLRC1-RELATED"/>
    <property type="match status" value="1"/>
</dbReference>
<dbReference type="CDD" id="cd00146">
    <property type="entry name" value="PKD"/>
    <property type="match status" value="1"/>
</dbReference>
<dbReference type="PROSITE" id="PS51766">
    <property type="entry name" value="DOCKERIN"/>
    <property type="match status" value="1"/>
</dbReference>
<dbReference type="CDD" id="cd14955">
    <property type="entry name" value="NHL_like_4"/>
    <property type="match status" value="1"/>
</dbReference>
<evidence type="ECO:0000259" key="2">
    <source>
        <dbReference type="PROSITE" id="PS50093"/>
    </source>
</evidence>
<dbReference type="GO" id="GO:0008270">
    <property type="term" value="F:zinc ion binding"/>
    <property type="evidence" value="ECO:0007669"/>
    <property type="project" value="UniProtKB-KW"/>
</dbReference>
<evidence type="ECO:0000313" key="5">
    <source>
        <dbReference type="Proteomes" id="UP001524383"/>
    </source>
</evidence>
<evidence type="ECO:0008006" key="6">
    <source>
        <dbReference type="Google" id="ProtNLM"/>
    </source>
</evidence>
<dbReference type="SUPFAM" id="SSF63446">
    <property type="entry name" value="Type I dockerin domain"/>
    <property type="match status" value="1"/>
</dbReference>
<dbReference type="InterPro" id="IPR001258">
    <property type="entry name" value="NHL_repeat"/>
</dbReference>
<evidence type="ECO:0000313" key="4">
    <source>
        <dbReference type="EMBL" id="MCQ1539095.1"/>
    </source>
</evidence>
<keyword evidence="1" id="KW-0677">Repeat</keyword>
<dbReference type="Pfam" id="PF01436">
    <property type="entry name" value="NHL"/>
    <property type="match status" value="3"/>
</dbReference>
<dbReference type="PANTHER" id="PTHR24104:SF25">
    <property type="entry name" value="PROTEIN LIN-41"/>
    <property type="match status" value="1"/>
</dbReference>
<dbReference type="InterPro" id="IPR000601">
    <property type="entry name" value="PKD_dom"/>
</dbReference>
<dbReference type="PROSITE" id="PS51125">
    <property type="entry name" value="NHL"/>
    <property type="match status" value="6"/>
</dbReference>
<accession>A0ABD4TMM2</accession>
<dbReference type="EMBL" id="VOTZ01000019">
    <property type="protein sequence ID" value="MCQ1539095.1"/>
    <property type="molecule type" value="Genomic_DNA"/>
</dbReference>
<dbReference type="SUPFAM" id="SSF49299">
    <property type="entry name" value="PKD domain"/>
    <property type="match status" value="1"/>
</dbReference>
<dbReference type="InterPro" id="IPR035986">
    <property type="entry name" value="PKD_dom_sf"/>
</dbReference>
<sequence>MIGRRNNQAIRMILFLLIIFSFLASGVQAIENYSYVTKWGTFGEGEGEFRTPVYATLDTAGNVLVTESRNNRVQIFDSTGRFITTWKTRDPETGKLFTPKGIACDAFGNVYLTDSSNHRVWKFSRTGIFITNWGGYGEKPGQFIYPHDVAVDSSSGVVYVTDENNHRVQKFTGGGTYITSWGSHGSGEGQFSAPTGITVDISGNIYVADNQNHRIQKFTDNGTYITSWGTQGSEEGQLYWPWGIAVDDTGGVYVADLQNDRIQKFSSNGRFITAWGRYGTADGEFLRPRSVAVYGEGSKVYVVDSDNSRIQMFTTIPVILHLNYSPKIPVTGPETKTIFSAVIAEVPGYEICGLEWDFLNGTEASSRPEERLGGKTNLNYSQGKTWQYGEYGNKQLQVKLFGKQNGENDPYLLDQKDIDFKVFFPMGGPSDWKTNPYASPLNWRKDPSILTNEPNWYHYWKREGSIEKINLTTYDPGTGSAGYYNSSTGIIALGPAAPTLWNTITLNTALEPDGETIGGTVGITGATATVFHELHHETIRLTRESGIFSGLHDSDYNNSSLRYNYRADGRSYYQTSNDNLPDAFENGTLTTEWEPRGSQTDINHTDTYNFRTHFDQNYITYGDEEYLCYREENRALGRVEGFVPRYDYTKDWSDGGRMAKEQADSTVPSTYSSERVTIPSLDQTILLSEETDDSGFLHFVDNGLDTNGNGLYNLLIVDVTLGVDYPGTYTLYGNLTDEEGTFIASSSQRIPLATNGIFEVTLQFNGTEIHQSERNGPYILNVILSESGGREAFILDNRAYAHLTESYTPSQFEGAQISLTDTYADFAIDSDGDGTLDFLRIDTGLSVTHAGRYKVSAALYGYSGHITTAFYEGEFYMGENIAPLLFSGRVIGLQGIDGPYELRDVVIMSQDNIQIDYNRSPYRTHDYSKGDFLPSPPNATFITAPHKGNAPLTVNFTDMSTKNPDAFRWEYNTGIGWRTFSQLKNPQYTFFEPGNYSIRLTAKNDGGINTDTQIDRVIVNIQGDFNGNGHVDIGDVSKVAWMALEQIKPDLAADFNKDGRVNGADAAIIAYYYVGKISEL</sequence>
<dbReference type="InterPro" id="IPR013783">
    <property type="entry name" value="Ig-like_fold"/>
</dbReference>
<dbReference type="SUPFAM" id="SSF101898">
    <property type="entry name" value="NHL repeat"/>
    <property type="match status" value="1"/>
</dbReference>
<evidence type="ECO:0000259" key="3">
    <source>
        <dbReference type="PROSITE" id="PS51766"/>
    </source>
</evidence>
<dbReference type="CDD" id="cd14256">
    <property type="entry name" value="Dockerin_I"/>
    <property type="match status" value="1"/>
</dbReference>
<protein>
    <recommendedName>
        <fullName evidence="6">PKD domain-containing protein</fullName>
    </recommendedName>
</protein>
<dbReference type="Gene3D" id="1.10.1330.10">
    <property type="entry name" value="Dockerin domain"/>
    <property type="match status" value="1"/>
</dbReference>
<dbReference type="Proteomes" id="UP001524383">
    <property type="component" value="Unassembled WGS sequence"/>
</dbReference>
<dbReference type="InterPro" id="IPR016134">
    <property type="entry name" value="Dockerin_dom"/>
</dbReference>
<dbReference type="InterPro" id="IPR036439">
    <property type="entry name" value="Dockerin_dom_sf"/>
</dbReference>
<dbReference type="Pfam" id="PF00404">
    <property type="entry name" value="Dockerin_1"/>
    <property type="match status" value="1"/>
</dbReference>
<keyword evidence="5" id="KW-1185">Reference proteome</keyword>
<dbReference type="Pfam" id="PF18911">
    <property type="entry name" value="PKD_4"/>
    <property type="match status" value="1"/>
</dbReference>
<dbReference type="InterPro" id="IPR011042">
    <property type="entry name" value="6-blade_b-propeller_TolB-like"/>
</dbReference>
<reference evidence="4 5" key="1">
    <citation type="submission" date="2019-08" db="EMBL/GenBank/DDBJ databases">
        <authorList>
            <person name="Chen S.-C."/>
            <person name="Lai M.-C."/>
            <person name="You Y.-T."/>
        </authorList>
    </citation>
    <scope>NUCLEOTIDE SEQUENCE [LARGE SCALE GENOMIC DNA]</scope>
    <source>
        <strain evidence="4 5">P2F9704a</strain>
    </source>
</reference>
<dbReference type="SMART" id="SM00089">
    <property type="entry name" value="PKD"/>
    <property type="match status" value="2"/>
</dbReference>